<organism evidence="15 16">
    <name type="scientific">Coptotermes formosanus</name>
    <name type="common">Formosan subterranean termite</name>
    <dbReference type="NCBI Taxonomy" id="36987"/>
    <lineage>
        <taxon>Eukaryota</taxon>
        <taxon>Metazoa</taxon>
        <taxon>Ecdysozoa</taxon>
        <taxon>Arthropoda</taxon>
        <taxon>Hexapoda</taxon>
        <taxon>Insecta</taxon>
        <taxon>Pterygota</taxon>
        <taxon>Neoptera</taxon>
        <taxon>Polyneoptera</taxon>
        <taxon>Dictyoptera</taxon>
        <taxon>Blattodea</taxon>
        <taxon>Blattoidea</taxon>
        <taxon>Termitoidae</taxon>
        <taxon>Rhinotermitidae</taxon>
        <taxon>Coptotermes</taxon>
    </lineage>
</organism>
<dbReference type="InterPro" id="IPR011545">
    <property type="entry name" value="DEAD/DEAH_box_helicase_dom"/>
</dbReference>
<evidence type="ECO:0000256" key="7">
    <source>
        <dbReference type="ARBA" id="ARBA00022884"/>
    </source>
</evidence>
<dbReference type="PROSITE" id="PS50297">
    <property type="entry name" value="ANK_REP_REGION"/>
    <property type="match status" value="1"/>
</dbReference>
<dbReference type="PROSITE" id="PS51194">
    <property type="entry name" value="HELICASE_CTER"/>
    <property type="match status" value="1"/>
</dbReference>
<dbReference type="GO" id="GO:0005634">
    <property type="term" value="C:nucleus"/>
    <property type="evidence" value="ECO:0007669"/>
    <property type="project" value="UniProtKB-SubCell"/>
</dbReference>
<dbReference type="InterPro" id="IPR014001">
    <property type="entry name" value="Helicase_ATP-bd"/>
</dbReference>
<dbReference type="SMART" id="SM00393">
    <property type="entry name" value="R3H"/>
    <property type="match status" value="1"/>
</dbReference>
<dbReference type="Pfam" id="PF04146">
    <property type="entry name" value="YTH"/>
    <property type="match status" value="1"/>
</dbReference>
<dbReference type="InterPro" id="IPR036867">
    <property type="entry name" value="R3H_dom_sf"/>
</dbReference>
<dbReference type="FunFam" id="1.20.120.1080:FF:000008">
    <property type="entry name" value="probable ATP-dependent RNA helicase YTHDC2"/>
    <property type="match status" value="1"/>
</dbReference>
<keyword evidence="6" id="KW-0067">ATP-binding</keyword>
<keyword evidence="4" id="KW-0378">Hydrolase</keyword>
<evidence type="ECO:0000256" key="9">
    <source>
        <dbReference type="PROSITE-ProRule" id="PRU00023"/>
    </source>
</evidence>
<keyword evidence="7" id="KW-0694">RNA-binding</keyword>
<feature type="region of interest" description="Disordered" evidence="10">
    <location>
        <begin position="1280"/>
        <end position="1382"/>
    </location>
</feature>
<sequence length="1590" mass="178646">MTKEYSSQLAQKHYITTVTGKLASTQIYLECSRNMERVQKELNLINSGGRKYHRHRWQEASSAATYCIHETSFSGLAHLKILLQHIRRQSLHIPEVYTAMLHSALLDTFVECWQLSMPKKKFNNKPGAGIGEEVRIAVNLSLNKFLRTEENKEFEFPSSLTSDERAYIHQLAKDLGLRSKSRGKGANRYLTVYKREGSSIVQADAVFQLVRSSRQHVYTLLHKFPLTNKERQELLPLTERDRMLNPEVKDMNKSMGRLNSGIPQVPYAAVNQELLPFRQALPIWSMRDDIVNSINSNQVVLIIGDTGSGKTTQIPQFILEHCTSAGKACRIICTQPRRISAVSVSERVAAERDEPIGQSVGYQIRLESRVSPKTVLTYCTDGVLLRTLMGGDSTLATVTHILVDEIHERNRFSDFLLIALRDSLAKFRSLRLILMSATVDTPMFAKYFNNCPVILVPGRQYDVQEYFLEDVLKRTKYMSNAMKKLKAEAERKKTQQLELEKWTKFVTDGVQEEQVHRTERRAIPAPILGQQIEPLPEKTELEAWLVQEMDRCISEAWLSGSEDAFTQLLHLILSENVSVDYQHSQTSVTPLMVAAGRGCVNTAEQLLNLGANLNVRASNEWTALDWARAMKQNDVVELIEAYMKTESSNYADLLLANDAEIAEEDKELLDIYHHSFSDDSVDIDLLMTLLHEVHSSQDKGKRKEQMEPEFRCMFGGTAYGSLVLFTHSGHSAEGAILVFLSGYDDIVTLRERIAAEEKKLTEACKYTVYTLHSNMQTGDQKRVFRPAPAGIRKIILSTNIAETSVTIDDVVFVIDSGKVKEKSHDAVSGTCMLRVAWISQACSEQRKGRAGRTHPGICYHMFSRIRYRTMQKYHTPEILRMPLQELCLHTKLLAPANTPIADFLARAIEPPSFLVTRNAVQLLKTIDALDSWEDLTELGHHLLDLPVEPRLGKMLLYSVVLKCLDPVLTIVCCLAHRDPFVLPAQPSQKRASCLSRKKFSAGTYSDHMALLRAFQTWQHARGNGWERVFCEKHFISAATMEMVVGMRTQLLGQLRASGFVRPRGGGDIRDLNSNSENWAVVKAALCAGMYPNLIRVDREHMHLRTQKEFKVMFHPSSTLRDCPKSPRTSVAASHAAVVETLPSDWLIYEEISRSGRFCHVRCCTLVSPITVALFAGPARMPLDAVSEAENGAVETESDSEVEDRPDGQNTTLKLDEWVVFRVDAEAAHLALQLRQKWHSLFLRRMRAPAKPWSQVDEAVVKTIISVLTAEEQAMGLQQPLGIGQRPRPMTIDHNPTGSRRTTEEEDVHDENVFVGSTENRSGFRQQKKFEYPPKMTVDHGERSDSGSVKSFGSGNMSQTPSPTPSHGSAGDTTAVTSSPTSGGVPVGSHYFVIKAGSLKTIEASLSCGAWAFTCNTERRVTRVYKEGKRVVLVFSVQGSGHFQGYAHLTGDKPDPKTDIADQCLDLMGPNLNPPLPVEWIKRANIPFQATRHLLNPYNDNRRVQTSRDGQEIEPSVGEALCSLWDKIPPFVPKSTFFGSLKTFQDTPEGAAPSKNVGYHGRPIRGYSYMGYGPGYQNYGMNYGHRVQHPK</sequence>
<feature type="domain" description="YTH" evidence="11">
    <location>
        <begin position="1388"/>
        <end position="1524"/>
    </location>
</feature>
<dbReference type="SUPFAM" id="SSF48403">
    <property type="entry name" value="Ankyrin repeat"/>
    <property type="match status" value="1"/>
</dbReference>
<dbReference type="GO" id="GO:0005524">
    <property type="term" value="F:ATP binding"/>
    <property type="evidence" value="ECO:0007669"/>
    <property type="project" value="UniProtKB-KW"/>
</dbReference>
<dbReference type="CDD" id="cd18791">
    <property type="entry name" value="SF2_C_RHA"/>
    <property type="match status" value="1"/>
</dbReference>
<dbReference type="Pfam" id="PF21010">
    <property type="entry name" value="HA2_C"/>
    <property type="match status" value="1"/>
</dbReference>
<dbReference type="Pfam" id="PF26026">
    <property type="entry name" value="RNA_hel_CTD"/>
    <property type="match status" value="1"/>
</dbReference>
<feature type="repeat" description="ANK" evidence="9">
    <location>
        <begin position="586"/>
        <end position="618"/>
    </location>
</feature>
<dbReference type="Pfam" id="PF07717">
    <property type="entry name" value="OB_NTP_bind"/>
    <property type="match status" value="1"/>
</dbReference>
<dbReference type="GO" id="GO:0003677">
    <property type="term" value="F:DNA binding"/>
    <property type="evidence" value="ECO:0007669"/>
    <property type="project" value="UniProtKB-ARBA"/>
</dbReference>
<dbReference type="PANTHER" id="PTHR18934">
    <property type="entry name" value="ATP-DEPENDENT RNA HELICASE"/>
    <property type="match status" value="1"/>
</dbReference>
<evidence type="ECO:0000313" key="15">
    <source>
        <dbReference type="EMBL" id="GFG34459.1"/>
    </source>
</evidence>
<evidence type="ECO:0000256" key="2">
    <source>
        <dbReference type="ARBA" id="ARBA00008792"/>
    </source>
</evidence>
<evidence type="ECO:0000256" key="10">
    <source>
        <dbReference type="SAM" id="MobiDB-lite"/>
    </source>
</evidence>
<dbReference type="Pfam" id="PF00271">
    <property type="entry name" value="Helicase_C"/>
    <property type="match status" value="1"/>
</dbReference>
<proteinExistence type="inferred from homology"/>
<dbReference type="CDD" id="cd21134">
    <property type="entry name" value="YTH"/>
    <property type="match status" value="1"/>
</dbReference>
<reference evidence="16" key="1">
    <citation type="submission" date="2020-01" db="EMBL/GenBank/DDBJ databases">
        <title>Draft genome sequence of the Termite Coptotermes fromosanus.</title>
        <authorList>
            <person name="Itakura S."/>
            <person name="Yosikawa Y."/>
            <person name="Umezawa K."/>
        </authorList>
    </citation>
    <scope>NUCLEOTIDE SEQUENCE [LARGE SCALE GENOMIC DNA]</scope>
</reference>
<dbReference type="Gene3D" id="1.20.120.1080">
    <property type="match status" value="1"/>
</dbReference>
<dbReference type="InterPro" id="IPR007502">
    <property type="entry name" value="Helicase-assoc_dom"/>
</dbReference>
<dbReference type="SUPFAM" id="SSF82708">
    <property type="entry name" value="R3H domain"/>
    <property type="match status" value="1"/>
</dbReference>
<feature type="region of interest" description="Disordered" evidence="10">
    <location>
        <begin position="1186"/>
        <end position="1208"/>
    </location>
</feature>
<dbReference type="InterPro" id="IPR027417">
    <property type="entry name" value="P-loop_NTPase"/>
</dbReference>
<keyword evidence="3" id="KW-0547">Nucleotide-binding</keyword>
<dbReference type="Gene3D" id="3.10.590.10">
    <property type="entry name" value="ph1033 like domains"/>
    <property type="match status" value="1"/>
</dbReference>
<dbReference type="Pfam" id="PF00270">
    <property type="entry name" value="DEAD"/>
    <property type="match status" value="1"/>
</dbReference>
<keyword evidence="9" id="KW-0040">ANK repeat</keyword>
<dbReference type="PROSITE" id="PS50088">
    <property type="entry name" value="ANK_REPEAT"/>
    <property type="match status" value="1"/>
</dbReference>
<dbReference type="PROSITE" id="PS51061">
    <property type="entry name" value="R3H"/>
    <property type="match status" value="1"/>
</dbReference>
<feature type="compositionally biased region" description="Polar residues" evidence="10">
    <location>
        <begin position="1314"/>
        <end position="1324"/>
    </location>
</feature>
<name>A0A6L2PPB5_COPFO</name>
<evidence type="ECO:0000256" key="3">
    <source>
        <dbReference type="ARBA" id="ARBA00022741"/>
    </source>
</evidence>
<evidence type="ECO:0000256" key="5">
    <source>
        <dbReference type="ARBA" id="ARBA00022806"/>
    </source>
</evidence>
<evidence type="ECO:0000256" key="1">
    <source>
        <dbReference type="ARBA" id="ARBA00004123"/>
    </source>
</evidence>
<evidence type="ECO:0000259" key="13">
    <source>
        <dbReference type="PROSITE" id="PS51192"/>
    </source>
</evidence>
<dbReference type="InterPro" id="IPR036770">
    <property type="entry name" value="Ankyrin_rpt-contain_sf"/>
</dbReference>
<comment type="similarity">
    <text evidence="2">Belongs to the DEAD box helicase family. DEAH subfamily.</text>
</comment>
<dbReference type="InterPro" id="IPR059023">
    <property type="entry name" value="RNA_hel_CTD"/>
</dbReference>
<dbReference type="InterPro" id="IPR001650">
    <property type="entry name" value="Helicase_C-like"/>
</dbReference>
<dbReference type="OrthoDB" id="6103986at2759"/>
<protein>
    <recommendedName>
        <fullName evidence="17">RNA helicase</fullName>
    </recommendedName>
</protein>
<dbReference type="Pfam" id="PF01424">
    <property type="entry name" value="R3H"/>
    <property type="match status" value="1"/>
</dbReference>
<keyword evidence="16" id="KW-1185">Reference proteome</keyword>
<dbReference type="Gene3D" id="3.30.1370.50">
    <property type="entry name" value="R3H-like domain"/>
    <property type="match status" value="1"/>
</dbReference>
<evidence type="ECO:0000259" key="11">
    <source>
        <dbReference type="PROSITE" id="PS50882"/>
    </source>
</evidence>
<feature type="domain" description="Helicase ATP-binding" evidence="13">
    <location>
        <begin position="291"/>
        <end position="457"/>
    </location>
</feature>
<evidence type="ECO:0000313" key="16">
    <source>
        <dbReference type="Proteomes" id="UP000502823"/>
    </source>
</evidence>
<dbReference type="Pfam" id="PF12796">
    <property type="entry name" value="Ank_2"/>
    <property type="match status" value="1"/>
</dbReference>
<dbReference type="FunFam" id="3.30.1370.50:FF:000002">
    <property type="entry name" value="Immunoglobulin mu DNA-binding protein 2"/>
    <property type="match status" value="1"/>
</dbReference>
<dbReference type="Proteomes" id="UP000502823">
    <property type="component" value="Unassembled WGS sequence"/>
</dbReference>
<dbReference type="SMART" id="SM00487">
    <property type="entry name" value="DEXDc"/>
    <property type="match status" value="1"/>
</dbReference>
<dbReference type="InterPro" id="IPR002110">
    <property type="entry name" value="Ankyrin_rpt"/>
</dbReference>
<evidence type="ECO:0000259" key="14">
    <source>
        <dbReference type="PROSITE" id="PS51194"/>
    </source>
</evidence>
<dbReference type="SMART" id="SM00490">
    <property type="entry name" value="HELICc"/>
    <property type="match status" value="1"/>
</dbReference>
<dbReference type="Pfam" id="PF04408">
    <property type="entry name" value="WHD_HA2"/>
    <property type="match status" value="1"/>
</dbReference>
<evidence type="ECO:0008006" key="17">
    <source>
        <dbReference type="Google" id="ProtNLM"/>
    </source>
</evidence>
<dbReference type="Gene3D" id="1.25.40.20">
    <property type="entry name" value="Ankyrin repeat-containing domain"/>
    <property type="match status" value="1"/>
</dbReference>
<feature type="compositionally biased region" description="Basic and acidic residues" evidence="10">
    <location>
        <begin position="1327"/>
        <end position="1344"/>
    </location>
</feature>
<comment type="caution">
    <text evidence="15">The sequence shown here is derived from an EMBL/GenBank/DDBJ whole genome shotgun (WGS) entry which is preliminary data.</text>
</comment>
<comment type="subcellular location">
    <subcellularLocation>
        <location evidence="1">Nucleus</location>
    </subcellularLocation>
</comment>
<dbReference type="InterPro" id="IPR048333">
    <property type="entry name" value="HA2_WH"/>
</dbReference>
<keyword evidence="5" id="KW-0347">Helicase</keyword>
<evidence type="ECO:0000256" key="8">
    <source>
        <dbReference type="ARBA" id="ARBA00023242"/>
    </source>
</evidence>
<dbReference type="InterPro" id="IPR011709">
    <property type="entry name" value="DEAD-box_helicase_OB_fold"/>
</dbReference>
<feature type="domain" description="R3H" evidence="12">
    <location>
        <begin position="132"/>
        <end position="196"/>
    </location>
</feature>
<dbReference type="PROSITE" id="PS51192">
    <property type="entry name" value="HELICASE_ATP_BIND_1"/>
    <property type="match status" value="1"/>
</dbReference>
<feature type="domain" description="Helicase C-terminal" evidence="14">
    <location>
        <begin position="724"/>
        <end position="894"/>
    </location>
</feature>
<dbReference type="InterPro" id="IPR001374">
    <property type="entry name" value="R3H_dom"/>
</dbReference>
<dbReference type="Gene3D" id="3.40.50.300">
    <property type="entry name" value="P-loop containing nucleotide triphosphate hydrolases"/>
    <property type="match status" value="2"/>
</dbReference>
<dbReference type="PROSITE" id="PS50882">
    <property type="entry name" value="YTH"/>
    <property type="match status" value="1"/>
</dbReference>
<evidence type="ECO:0000259" key="12">
    <source>
        <dbReference type="PROSITE" id="PS51061"/>
    </source>
</evidence>
<dbReference type="FunFam" id="3.40.50.300:FF:000284">
    <property type="entry name" value="probable ATP-dependent RNA helicase YTHDC2"/>
    <property type="match status" value="1"/>
</dbReference>
<evidence type="ECO:0000256" key="4">
    <source>
        <dbReference type="ARBA" id="ARBA00022801"/>
    </source>
</evidence>
<gene>
    <name evidence="15" type="ORF">Cfor_05038</name>
</gene>
<dbReference type="GO" id="GO:0004386">
    <property type="term" value="F:helicase activity"/>
    <property type="evidence" value="ECO:0007669"/>
    <property type="project" value="UniProtKB-KW"/>
</dbReference>
<dbReference type="GO" id="GO:0003723">
    <property type="term" value="F:RNA binding"/>
    <property type="evidence" value="ECO:0007669"/>
    <property type="project" value="UniProtKB-KW"/>
</dbReference>
<evidence type="ECO:0000256" key="6">
    <source>
        <dbReference type="ARBA" id="ARBA00022840"/>
    </source>
</evidence>
<dbReference type="SMART" id="SM00847">
    <property type="entry name" value="HA2"/>
    <property type="match status" value="1"/>
</dbReference>
<dbReference type="InParanoid" id="A0A6L2PPB5"/>
<feature type="compositionally biased region" description="Polar residues" evidence="10">
    <location>
        <begin position="1345"/>
        <end position="1374"/>
    </location>
</feature>
<accession>A0A6L2PPB5</accession>
<keyword evidence="8" id="KW-0539">Nucleus</keyword>
<dbReference type="InterPro" id="IPR007275">
    <property type="entry name" value="YTH_domain"/>
</dbReference>
<dbReference type="EMBL" id="BLKM01000481">
    <property type="protein sequence ID" value="GFG34459.1"/>
    <property type="molecule type" value="Genomic_DNA"/>
</dbReference>
<dbReference type="GO" id="GO:0016787">
    <property type="term" value="F:hydrolase activity"/>
    <property type="evidence" value="ECO:0007669"/>
    <property type="project" value="UniProtKB-KW"/>
</dbReference>
<dbReference type="SUPFAM" id="SSF52540">
    <property type="entry name" value="P-loop containing nucleoside triphosphate hydrolases"/>
    <property type="match status" value="2"/>
</dbReference>
<dbReference type="PANTHER" id="PTHR18934:SF213">
    <property type="entry name" value="3'-5' RNA HELICASE YTHDC2"/>
    <property type="match status" value="1"/>
</dbReference>